<dbReference type="PROSITE" id="PS50977">
    <property type="entry name" value="HTH_TETR_2"/>
    <property type="match status" value="1"/>
</dbReference>
<dbReference type="PRINTS" id="PR00455">
    <property type="entry name" value="HTHTETR"/>
</dbReference>
<sequence>MFMSEPIRQVVEGRRADTVRRLLDATVAELREVGFPALTVRSVARRAQVSPATAYTYFSSKEHLVTAVFWKKVQALPPAERDRAGRPAEDVAAVVRAIALLLVDEPELAQACTLAMLTDHEEVRRLRDQIGREIYARLADALGADADPPAERAVLTAFVGAMVLAGSGHLPFAEVADHLREITETVLRRSPVKRR</sequence>
<dbReference type="GO" id="GO:0000976">
    <property type="term" value="F:transcription cis-regulatory region binding"/>
    <property type="evidence" value="ECO:0007669"/>
    <property type="project" value="TreeGrafter"/>
</dbReference>
<evidence type="ECO:0000256" key="2">
    <source>
        <dbReference type="ARBA" id="ARBA00023125"/>
    </source>
</evidence>
<dbReference type="PANTHER" id="PTHR30055:SF234">
    <property type="entry name" value="HTH-TYPE TRANSCRIPTIONAL REGULATOR BETI"/>
    <property type="match status" value="1"/>
</dbReference>
<dbReference type="InterPro" id="IPR050109">
    <property type="entry name" value="HTH-type_TetR-like_transc_reg"/>
</dbReference>
<feature type="DNA-binding region" description="H-T-H motif" evidence="4">
    <location>
        <begin position="39"/>
        <end position="58"/>
    </location>
</feature>
<keyword evidence="2 4" id="KW-0238">DNA-binding</keyword>
<feature type="domain" description="HTH tetR-type" evidence="5">
    <location>
        <begin position="16"/>
        <end position="76"/>
    </location>
</feature>
<dbReference type="AlphaFoldDB" id="A0A4D4J3C4"/>
<dbReference type="InterPro" id="IPR023772">
    <property type="entry name" value="DNA-bd_HTH_TetR-type_CS"/>
</dbReference>
<evidence type="ECO:0000259" key="5">
    <source>
        <dbReference type="PROSITE" id="PS50977"/>
    </source>
</evidence>
<evidence type="ECO:0000313" key="6">
    <source>
        <dbReference type="EMBL" id="GDY29129.1"/>
    </source>
</evidence>
<dbReference type="Proteomes" id="UP000298860">
    <property type="component" value="Unassembled WGS sequence"/>
</dbReference>
<dbReference type="PANTHER" id="PTHR30055">
    <property type="entry name" value="HTH-TYPE TRANSCRIPTIONAL REGULATOR RUTR"/>
    <property type="match status" value="1"/>
</dbReference>
<keyword evidence="3" id="KW-0804">Transcription</keyword>
<dbReference type="PROSITE" id="PS01081">
    <property type="entry name" value="HTH_TETR_1"/>
    <property type="match status" value="1"/>
</dbReference>
<dbReference type="GO" id="GO:0003700">
    <property type="term" value="F:DNA-binding transcription factor activity"/>
    <property type="evidence" value="ECO:0007669"/>
    <property type="project" value="TreeGrafter"/>
</dbReference>
<evidence type="ECO:0000313" key="7">
    <source>
        <dbReference type="Proteomes" id="UP000298860"/>
    </source>
</evidence>
<organism evidence="6 7">
    <name type="scientific">Gandjariella thermophila</name>
    <dbReference type="NCBI Taxonomy" id="1931992"/>
    <lineage>
        <taxon>Bacteria</taxon>
        <taxon>Bacillati</taxon>
        <taxon>Actinomycetota</taxon>
        <taxon>Actinomycetes</taxon>
        <taxon>Pseudonocardiales</taxon>
        <taxon>Pseudonocardiaceae</taxon>
        <taxon>Gandjariella</taxon>
    </lineage>
</organism>
<reference evidence="7" key="1">
    <citation type="submission" date="2019-04" db="EMBL/GenBank/DDBJ databases">
        <title>Draft genome sequence of Pseudonocardiaceae bacterium SL3-2-4.</title>
        <authorList>
            <person name="Ningsih F."/>
            <person name="Yokota A."/>
            <person name="Sakai Y."/>
            <person name="Nanatani K."/>
            <person name="Yabe S."/>
            <person name="Oetari A."/>
            <person name="Sjamsuridzal W."/>
        </authorList>
    </citation>
    <scope>NUCLEOTIDE SEQUENCE [LARGE SCALE GENOMIC DNA]</scope>
    <source>
        <strain evidence="7">SL3-2-4</strain>
    </source>
</reference>
<dbReference type="Gene3D" id="1.10.357.10">
    <property type="entry name" value="Tetracycline Repressor, domain 2"/>
    <property type="match status" value="1"/>
</dbReference>
<keyword evidence="1" id="KW-0805">Transcription regulation</keyword>
<proteinExistence type="predicted"/>
<accession>A0A4D4J3C4</accession>
<gene>
    <name evidence="6" type="ORF">GTS_07620</name>
</gene>
<evidence type="ECO:0000256" key="4">
    <source>
        <dbReference type="PROSITE-ProRule" id="PRU00335"/>
    </source>
</evidence>
<evidence type="ECO:0000256" key="1">
    <source>
        <dbReference type="ARBA" id="ARBA00023015"/>
    </source>
</evidence>
<name>A0A4D4J3C4_9PSEU</name>
<evidence type="ECO:0000256" key="3">
    <source>
        <dbReference type="ARBA" id="ARBA00023163"/>
    </source>
</evidence>
<comment type="caution">
    <text evidence="6">The sequence shown here is derived from an EMBL/GenBank/DDBJ whole genome shotgun (WGS) entry which is preliminary data.</text>
</comment>
<dbReference type="InterPro" id="IPR001647">
    <property type="entry name" value="HTH_TetR"/>
</dbReference>
<dbReference type="InterPro" id="IPR009057">
    <property type="entry name" value="Homeodomain-like_sf"/>
</dbReference>
<dbReference type="Pfam" id="PF00440">
    <property type="entry name" value="TetR_N"/>
    <property type="match status" value="1"/>
</dbReference>
<protein>
    <submittedName>
        <fullName evidence="6">TetR family transcriptional regulator</fullName>
    </submittedName>
</protein>
<dbReference type="SUPFAM" id="SSF46689">
    <property type="entry name" value="Homeodomain-like"/>
    <property type="match status" value="1"/>
</dbReference>
<dbReference type="EMBL" id="BJFL01000002">
    <property type="protein sequence ID" value="GDY29129.1"/>
    <property type="molecule type" value="Genomic_DNA"/>
</dbReference>
<keyword evidence="7" id="KW-1185">Reference proteome</keyword>